<dbReference type="CDD" id="cd13544">
    <property type="entry name" value="PBP2_Fbp_like_1"/>
    <property type="match status" value="1"/>
</dbReference>
<evidence type="ECO:0000256" key="2">
    <source>
        <dbReference type="SAM" id="SignalP"/>
    </source>
</evidence>
<evidence type="ECO:0000313" key="4">
    <source>
        <dbReference type="Proteomes" id="UP001205890"/>
    </source>
</evidence>
<accession>A0ABT1L917</accession>
<keyword evidence="4" id="KW-1185">Reference proteome</keyword>
<feature type="signal peptide" evidence="2">
    <location>
        <begin position="1"/>
        <end position="31"/>
    </location>
</feature>
<dbReference type="PANTHER" id="PTHR30006">
    <property type="entry name" value="THIAMINE-BINDING PERIPLASMIC PROTEIN-RELATED"/>
    <property type="match status" value="1"/>
</dbReference>
<keyword evidence="1 2" id="KW-0732">Signal</keyword>
<dbReference type="Pfam" id="PF13343">
    <property type="entry name" value="SBP_bac_6"/>
    <property type="match status" value="1"/>
</dbReference>
<dbReference type="Proteomes" id="UP001205890">
    <property type="component" value="Unassembled WGS sequence"/>
</dbReference>
<dbReference type="RefSeq" id="WP_254739423.1">
    <property type="nucleotide sequence ID" value="NZ_JANCLU010000004.1"/>
</dbReference>
<reference evidence="3 4" key="1">
    <citation type="submission" date="2022-07" db="EMBL/GenBank/DDBJ databases">
        <authorList>
            <person name="Li W.-J."/>
            <person name="Deng Q.-Q."/>
        </authorList>
    </citation>
    <scope>NUCLEOTIDE SEQUENCE [LARGE SCALE GENOMIC DNA]</scope>
    <source>
        <strain evidence="3 4">SYSU M60028</strain>
    </source>
</reference>
<proteinExistence type="predicted"/>
<protein>
    <submittedName>
        <fullName evidence="3">ABC transporter substrate-binding protein</fullName>
    </submittedName>
</protein>
<evidence type="ECO:0000256" key="1">
    <source>
        <dbReference type="ARBA" id="ARBA00022729"/>
    </source>
</evidence>
<organism evidence="3 4">
    <name type="scientific">Alsobacter ponti</name>
    <dbReference type="NCBI Taxonomy" id="2962936"/>
    <lineage>
        <taxon>Bacteria</taxon>
        <taxon>Pseudomonadati</taxon>
        <taxon>Pseudomonadota</taxon>
        <taxon>Alphaproteobacteria</taxon>
        <taxon>Hyphomicrobiales</taxon>
        <taxon>Alsobacteraceae</taxon>
        <taxon>Alsobacter</taxon>
    </lineage>
</organism>
<dbReference type="PIRSF" id="PIRSF002825">
    <property type="entry name" value="CfbpA"/>
    <property type="match status" value="1"/>
</dbReference>
<dbReference type="PANTHER" id="PTHR30006:SF2">
    <property type="entry name" value="ABC TRANSPORTER SUBSTRATE-BINDING PROTEIN"/>
    <property type="match status" value="1"/>
</dbReference>
<dbReference type="InterPro" id="IPR026045">
    <property type="entry name" value="Ferric-bd"/>
</dbReference>
<dbReference type="SUPFAM" id="SSF53850">
    <property type="entry name" value="Periplasmic binding protein-like II"/>
    <property type="match status" value="1"/>
</dbReference>
<dbReference type="EMBL" id="JANCLU010000004">
    <property type="protein sequence ID" value="MCP8937969.1"/>
    <property type="molecule type" value="Genomic_DNA"/>
</dbReference>
<sequence length="349" mass="37465">MHVTSKSARLAALSAVASATALLAGSGPAAAQGQLTVYCGVQEEWCRPMVDAFEKQTGIKVSMTRKSSGEIYAQVKAESANPKGDVWWGGTGDPHMQAAEEGLTEEYKSPKLSELNDWAVRQWEQSKGRAVGIYSGALGYGVNTKMLAQKGIPELKCWADLLNPKLKDEVQVADPNSSGTAYTMLATIVQIMGEDKGFDYLKALHKNVNQYTKSGAAPAKAASLGETTVGIAFLHDHVTMIVDGAPVKAVAPCEGTGYEIGSMSIIKGARNLDNAKKWYDWALTPEAQKLGAAAKSFQVPSNKATPVPKESPNLAEIKLINFDFAKYGSSAERKRLLAKWDAEVKNLPK</sequence>
<comment type="caution">
    <text evidence="3">The sequence shown here is derived from an EMBL/GenBank/DDBJ whole genome shotgun (WGS) entry which is preliminary data.</text>
</comment>
<dbReference type="Gene3D" id="3.40.190.10">
    <property type="entry name" value="Periplasmic binding protein-like II"/>
    <property type="match status" value="2"/>
</dbReference>
<evidence type="ECO:0000313" key="3">
    <source>
        <dbReference type="EMBL" id="MCP8937969.1"/>
    </source>
</evidence>
<feature type="chain" id="PRO_5045921974" evidence="2">
    <location>
        <begin position="32"/>
        <end position="349"/>
    </location>
</feature>
<gene>
    <name evidence="3" type="ORF">NK718_05530</name>
</gene>
<name>A0ABT1L917_9HYPH</name>